<evidence type="ECO:0000313" key="6">
    <source>
        <dbReference type="Proteomes" id="UP001158045"/>
    </source>
</evidence>
<evidence type="ECO:0000256" key="1">
    <source>
        <dbReference type="ARBA" id="ARBA00009249"/>
    </source>
</evidence>
<dbReference type="NCBIfam" id="TIGR00527">
    <property type="entry name" value="gcvH"/>
    <property type="match status" value="1"/>
</dbReference>
<dbReference type="NCBIfam" id="NF002270">
    <property type="entry name" value="PRK01202.1"/>
    <property type="match status" value="1"/>
</dbReference>
<organism evidence="5 6">
    <name type="scientific">Fusibacter bizertensis</name>
    <dbReference type="NCBI Taxonomy" id="1488331"/>
    <lineage>
        <taxon>Bacteria</taxon>
        <taxon>Bacillati</taxon>
        <taxon>Bacillota</taxon>
        <taxon>Clostridia</taxon>
        <taxon>Eubacteriales</taxon>
        <taxon>Eubacteriales Family XII. Incertae Sedis</taxon>
        <taxon>Fusibacter</taxon>
    </lineage>
</organism>
<proteinExistence type="inferred from homology"/>
<sequence length="127" mass="14122">MKIVSGLYYTKDHEWVKVEGKEALVGITDFAQHALGSIVYVELPEVDEEVEGEESFGTIESVKAASDMLMPVTGTIIEVNEELENDPSLVNTAPYESWIMKISLSNPADLDELMNAEEYEAFCNEEA</sequence>
<dbReference type="PANTHER" id="PTHR11715">
    <property type="entry name" value="GLYCINE CLEAVAGE SYSTEM H PROTEIN"/>
    <property type="match status" value="1"/>
</dbReference>
<name>A0ABT6NGC3_9FIRM</name>
<gene>
    <name evidence="3 5" type="primary">gcvH</name>
    <name evidence="5" type="ORF">QE109_14885</name>
</gene>
<dbReference type="PROSITE" id="PS50968">
    <property type="entry name" value="BIOTINYL_LIPOYL"/>
    <property type="match status" value="1"/>
</dbReference>
<dbReference type="Gene3D" id="2.40.50.100">
    <property type="match status" value="1"/>
</dbReference>
<reference evidence="5 6" key="1">
    <citation type="submission" date="2023-04" db="EMBL/GenBank/DDBJ databases">
        <title>Fusibacter bizertensis strain WBS, isolated from littoral bottom sediments of the Arctic seas - biochemical and genomic analysis.</title>
        <authorList>
            <person name="Brioukhanov A.L."/>
        </authorList>
    </citation>
    <scope>NUCLEOTIDE SEQUENCE [LARGE SCALE GENOMIC DNA]</scope>
    <source>
        <strain evidence="5 6">WBS</strain>
    </source>
</reference>
<evidence type="ECO:0000256" key="2">
    <source>
        <dbReference type="ARBA" id="ARBA00022823"/>
    </source>
</evidence>
<comment type="subunit">
    <text evidence="3">The glycine cleavage system is composed of four proteins: P, T, L and H.</text>
</comment>
<dbReference type="InterPro" id="IPR002930">
    <property type="entry name" value="GCV_H"/>
</dbReference>
<dbReference type="Proteomes" id="UP001158045">
    <property type="component" value="Unassembled WGS sequence"/>
</dbReference>
<comment type="cofactor">
    <cofactor evidence="3">
        <name>(R)-lipoate</name>
        <dbReference type="ChEBI" id="CHEBI:83088"/>
    </cofactor>
    <text evidence="3">Binds 1 lipoyl cofactor covalently.</text>
</comment>
<accession>A0ABT6NGC3</accession>
<comment type="caution">
    <text evidence="5">The sequence shown here is derived from an EMBL/GenBank/DDBJ whole genome shotgun (WGS) entry which is preliminary data.</text>
</comment>
<evidence type="ECO:0000259" key="4">
    <source>
        <dbReference type="PROSITE" id="PS50968"/>
    </source>
</evidence>
<feature type="modified residue" description="N6-lipoyllysine" evidence="3">
    <location>
        <position position="63"/>
    </location>
</feature>
<dbReference type="RefSeq" id="WP_281095338.1">
    <property type="nucleotide sequence ID" value="NZ_JARYZI010000012.1"/>
</dbReference>
<keyword evidence="2 3" id="KW-0450">Lipoyl</keyword>
<dbReference type="InterPro" id="IPR003016">
    <property type="entry name" value="2-oxoA_DH_lipoyl-BS"/>
</dbReference>
<dbReference type="PANTHER" id="PTHR11715:SF3">
    <property type="entry name" value="GLYCINE CLEAVAGE SYSTEM H PROTEIN-RELATED"/>
    <property type="match status" value="1"/>
</dbReference>
<comment type="similarity">
    <text evidence="1 3">Belongs to the GcvH family.</text>
</comment>
<evidence type="ECO:0000313" key="5">
    <source>
        <dbReference type="EMBL" id="MDH8679442.1"/>
    </source>
</evidence>
<dbReference type="PROSITE" id="PS00189">
    <property type="entry name" value="LIPOYL"/>
    <property type="match status" value="1"/>
</dbReference>
<dbReference type="SUPFAM" id="SSF51230">
    <property type="entry name" value="Single hybrid motif"/>
    <property type="match status" value="1"/>
</dbReference>
<comment type="function">
    <text evidence="3">The glycine cleavage system catalyzes the degradation of glycine. The H protein shuttles the methylamine group of glycine from the P protein to the T protein.</text>
</comment>
<dbReference type="InterPro" id="IPR000089">
    <property type="entry name" value="Biotin_lipoyl"/>
</dbReference>
<dbReference type="EMBL" id="JARYZI010000012">
    <property type="protein sequence ID" value="MDH8679442.1"/>
    <property type="molecule type" value="Genomic_DNA"/>
</dbReference>
<protein>
    <recommendedName>
        <fullName evidence="3">Glycine cleavage system H protein</fullName>
    </recommendedName>
</protein>
<keyword evidence="6" id="KW-1185">Reference proteome</keyword>
<dbReference type="InterPro" id="IPR033753">
    <property type="entry name" value="GCV_H/Fam206"/>
</dbReference>
<dbReference type="Pfam" id="PF01597">
    <property type="entry name" value="GCV_H"/>
    <property type="match status" value="1"/>
</dbReference>
<feature type="domain" description="Lipoyl-binding" evidence="4">
    <location>
        <begin position="22"/>
        <end position="103"/>
    </location>
</feature>
<evidence type="ECO:0000256" key="3">
    <source>
        <dbReference type="HAMAP-Rule" id="MF_00272"/>
    </source>
</evidence>
<dbReference type="CDD" id="cd06848">
    <property type="entry name" value="GCS_H"/>
    <property type="match status" value="1"/>
</dbReference>
<dbReference type="HAMAP" id="MF_00272">
    <property type="entry name" value="GcvH"/>
    <property type="match status" value="1"/>
</dbReference>
<dbReference type="InterPro" id="IPR017453">
    <property type="entry name" value="GCV_H_sub"/>
</dbReference>
<dbReference type="InterPro" id="IPR011053">
    <property type="entry name" value="Single_hybrid_motif"/>
</dbReference>